<dbReference type="Proteomes" id="UP001597120">
    <property type="component" value="Unassembled WGS sequence"/>
</dbReference>
<organism evidence="2 3">
    <name type="scientific">Paenibacillus residui</name>
    <dbReference type="NCBI Taxonomy" id="629724"/>
    <lineage>
        <taxon>Bacteria</taxon>
        <taxon>Bacillati</taxon>
        <taxon>Bacillota</taxon>
        <taxon>Bacilli</taxon>
        <taxon>Bacillales</taxon>
        <taxon>Paenibacillaceae</taxon>
        <taxon>Paenibacillus</taxon>
    </lineage>
</organism>
<keyword evidence="3" id="KW-1185">Reference proteome</keyword>
<feature type="transmembrane region" description="Helical" evidence="1">
    <location>
        <begin position="12"/>
        <end position="29"/>
    </location>
</feature>
<dbReference type="InterPro" id="IPR052928">
    <property type="entry name" value="Desiccation-related_membrane"/>
</dbReference>
<evidence type="ECO:0000256" key="1">
    <source>
        <dbReference type="SAM" id="Phobius"/>
    </source>
</evidence>
<dbReference type="InterPro" id="IPR024623">
    <property type="entry name" value="YtxH"/>
</dbReference>
<reference evidence="3" key="1">
    <citation type="journal article" date="2019" name="Int. J. Syst. Evol. Microbiol.">
        <title>The Global Catalogue of Microorganisms (GCM) 10K type strain sequencing project: providing services to taxonomists for standard genome sequencing and annotation.</title>
        <authorList>
            <consortium name="The Broad Institute Genomics Platform"/>
            <consortium name="The Broad Institute Genome Sequencing Center for Infectious Disease"/>
            <person name="Wu L."/>
            <person name="Ma J."/>
        </authorList>
    </citation>
    <scope>NUCLEOTIDE SEQUENCE [LARGE SCALE GENOMIC DNA]</scope>
    <source>
        <strain evidence="3">CCUG 57263</strain>
    </source>
</reference>
<accession>A0ABW3DC16</accession>
<dbReference type="Pfam" id="PF12732">
    <property type="entry name" value="YtxH"/>
    <property type="match status" value="1"/>
</dbReference>
<gene>
    <name evidence="2" type="ORF">ACFQ03_13135</name>
</gene>
<dbReference type="EMBL" id="JBHTIU010000039">
    <property type="protein sequence ID" value="MFD0870099.1"/>
    <property type="molecule type" value="Genomic_DNA"/>
</dbReference>
<protein>
    <submittedName>
        <fullName evidence="2">YtxH domain-containing protein</fullName>
    </submittedName>
</protein>
<name>A0ABW3DC16_9BACL</name>
<keyword evidence="1" id="KW-1133">Transmembrane helix</keyword>
<evidence type="ECO:0000313" key="3">
    <source>
        <dbReference type="Proteomes" id="UP001597120"/>
    </source>
</evidence>
<evidence type="ECO:0000313" key="2">
    <source>
        <dbReference type="EMBL" id="MFD0870099.1"/>
    </source>
</evidence>
<dbReference type="PANTHER" id="PTHR35792:SF2">
    <property type="entry name" value="GENERAL STRESS PROTEIN"/>
    <property type="match status" value="1"/>
</dbReference>
<keyword evidence="1" id="KW-0472">Membrane</keyword>
<keyword evidence="1" id="KW-0812">Transmembrane</keyword>
<comment type="caution">
    <text evidence="2">The sequence shown here is derived from an EMBL/GenBank/DDBJ whole genome shotgun (WGS) entry which is preliminary data.</text>
</comment>
<proteinExistence type="predicted"/>
<sequence>MSNKMNGKDFLVGAMVGSVIGAVTALLLAPKSGRELRKDIADQAQQLSDKTQKIAGNIGHQTSEWFGKAKEVAGTVVEEVKAWKEAGKEVAVTALEEAEGKVAEERAKLEADMEESKKE</sequence>
<dbReference type="RefSeq" id="WP_144932044.1">
    <property type="nucleotide sequence ID" value="NZ_JBHTIU010000039.1"/>
</dbReference>
<dbReference type="PANTHER" id="PTHR35792">
    <property type="entry name" value="GENERAL STRESS PROTEIN"/>
    <property type="match status" value="1"/>
</dbReference>